<feature type="region of interest" description="Disordered" evidence="2">
    <location>
        <begin position="884"/>
        <end position="944"/>
    </location>
</feature>
<feature type="region of interest" description="Disordered" evidence="2">
    <location>
        <begin position="363"/>
        <end position="397"/>
    </location>
</feature>
<feature type="region of interest" description="Disordered" evidence="2">
    <location>
        <begin position="768"/>
        <end position="822"/>
    </location>
</feature>
<organism evidence="3 4">
    <name type="scientific">Blastomyces parvus</name>
    <dbReference type="NCBI Taxonomy" id="2060905"/>
    <lineage>
        <taxon>Eukaryota</taxon>
        <taxon>Fungi</taxon>
        <taxon>Dikarya</taxon>
        <taxon>Ascomycota</taxon>
        <taxon>Pezizomycotina</taxon>
        <taxon>Eurotiomycetes</taxon>
        <taxon>Eurotiomycetidae</taxon>
        <taxon>Onygenales</taxon>
        <taxon>Ajellomycetaceae</taxon>
        <taxon>Blastomyces</taxon>
    </lineage>
</organism>
<feature type="compositionally biased region" description="Basic and acidic residues" evidence="2">
    <location>
        <begin position="885"/>
        <end position="902"/>
    </location>
</feature>
<evidence type="ECO:0000256" key="1">
    <source>
        <dbReference type="SAM" id="Coils"/>
    </source>
</evidence>
<evidence type="ECO:0000313" key="4">
    <source>
        <dbReference type="Proteomes" id="UP000224080"/>
    </source>
</evidence>
<feature type="compositionally biased region" description="Low complexity" evidence="2">
    <location>
        <begin position="471"/>
        <end position="485"/>
    </location>
</feature>
<feature type="compositionally biased region" description="Low complexity" evidence="2">
    <location>
        <begin position="772"/>
        <end position="785"/>
    </location>
</feature>
<dbReference type="OrthoDB" id="5343018at2759"/>
<evidence type="ECO:0000313" key="3">
    <source>
        <dbReference type="EMBL" id="PGH09282.1"/>
    </source>
</evidence>
<feature type="compositionally biased region" description="Polar residues" evidence="2">
    <location>
        <begin position="802"/>
        <end position="812"/>
    </location>
</feature>
<dbReference type="Proteomes" id="UP000224080">
    <property type="component" value="Unassembled WGS sequence"/>
</dbReference>
<sequence length="944" mass="105447">MDTNVFTITGASRSPSDTLPNNNNPATSRPHSSRGTSLFHSTRLSSVSPPALPLEKPCSAQNRRLQLRNAGFRGALLQSRKITPPFTRWRSLSGASDQHLEKQIDDTASIDQSCNLSKPTTSHTRRSSILDEIHNSTQRRYRRSPRPPAASLFHDLPSPDPPTSTNDSPLYSPSKCTGQLGPPIDLETFDYSDPDMPSKSTKPSWRSSPFSSLDRPKRRPNITNRNSDLELSRYIEHLEEQLAASLNRVESIDPPTTNIQAAKFKALNAEYKILKQELLEWETKFETRLKDELRNTIDKESELRAKIRGLERLVEIKENKIHEQQWEIEMATQKLHNMEAVNATNHSLERRIDVLTELLAQSPTRMESSSGLNLVPETSSPQADGVHHTPRPRSMFSKIPLSPVRKALFQPLSVPSSNTTPDSSAHYHPTADHSYASPPQRFEETDEAELMSLDSGVGDSCSPPSTRAPDSQRSSMISQSSSNPSLWGTSFPLSPEIQGKFSSRHRRMRRFPPGSCTLKPLILPAASPHVPASQMHRHSLSNDPISPFHLRPTSAHDSPNSTWAEPDTLRALEGRSHRYQTFDEAINSRSMSMGIVSPETDLDDRMATGSSPHIFFDDVHPSTLMGSPAYDSQYQNEPLKRVTPCTLESELRQANSSMRVGRRTNREIDRDITPMAALDSKIARLRKIYPAPRSFVPSLDGRQDSFYYYIWGAGPNPVNLIRRIIANAWHANWNRLGKLSWWVLGLFLGGQPRNQWLKNKRQCRIDYDNNDDTTSTTHSRSPTNSYHSGTCFPASHREETPTKQTTIISPDDTSALIPAPVRGSTIERPNYITAEPPPPRSLEVWARFSFALVLAIGLAVRDGPASLMDECLLRGSCITDVTRSVSEDTNKNSRPPSERSSHLLEASSPPPPDFSQGAHSGDRVNGQPEFPVHIPPLHLDIPPG</sequence>
<feature type="region of interest" description="Disordered" evidence="2">
    <location>
        <begin position="1"/>
        <end position="53"/>
    </location>
</feature>
<gene>
    <name evidence="3" type="ORF">GX51_00724</name>
</gene>
<dbReference type="AlphaFoldDB" id="A0A2B7XKV3"/>
<protein>
    <submittedName>
        <fullName evidence="3">Uncharacterized protein</fullName>
    </submittedName>
</protein>
<proteinExistence type="predicted"/>
<name>A0A2B7XKV3_9EURO</name>
<accession>A0A2B7XKV3</accession>
<feature type="compositionally biased region" description="Polar residues" evidence="2">
    <location>
        <begin position="198"/>
        <end position="211"/>
    </location>
</feature>
<dbReference type="STRING" id="2060905.A0A2B7XKV3"/>
<feature type="region of interest" description="Disordered" evidence="2">
    <location>
        <begin position="110"/>
        <end position="225"/>
    </location>
</feature>
<feature type="region of interest" description="Disordered" evidence="2">
    <location>
        <begin position="412"/>
        <end position="491"/>
    </location>
</feature>
<feature type="compositionally biased region" description="Polar residues" evidence="2">
    <location>
        <begin position="110"/>
        <end position="122"/>
    </location>
</feature>
<feature type="coiled-coil region" evidence="1">
    <location>
        <begin position="264"/>
        <end position="358"/>
    </location>
</feature>
<dbReference type="EMBL" id="PDNC01000005">
    <property type="protein sequence ID" value="PGH09282.1"/>
    <property type="molecule type" value="Genomic_DNA"/>
</dbReference>
<keyword evidence="1" id="KW-0175">Coiled coil</keyword>
<evidence type="ECO:0000256" key="2">
    <source>
        <dbReference type="SAM" id="MobiDB-lite"/>
    </source>
</evidence>
<reference evidence="3 4" key="1">
    <citation type="submission" date="2017-10" db="EMBL/GenBank/DDBJ databases">
        <title>Comparative genomics in systemic dimorphic fungi from Ajellomycetaceae.</title>
        <authorList>
            <person name="Munoz J.F."/>
            <person name="Mcewen J.G."/>
            <person name="Clay O.K."/>
            <person name="Cuomo C.A."/>
        </authorList>
    </citation>
    <scope>NUCLEOTIDE SEQUENCE [LARGE SCALE GENOMIC DNA]</scope>
    <source>
        <strain evidence="3 4">UAMH130</strain>
    </source>
</reference>
<feature type="compositionally biased region" description="Polar residues" evidence="2">
    <location>
        <begin position="363"/>
        <end position="382"/>
    </location>
</feature>
<comment type="caution">
    <text evidence="3">The sequence shown here is derived from an EMBL/GenBank/DDBJ whole genome shotgun (WGS) entry which is preliminary data.</text>
</comment>
<feature type="compositionally biased region" description="Polar residues" evidence="2">
    <location>
        <begin position="1"/>
        <end position="48"/>
    </location>
</feature>
<feature type="compositionally biased region" description="Polar residues" evidence="2">
    <location>
        <begin position="413"/>
        <end position="423"/>
    </location>
</feature>
<keyword evidence="4" id="KW-1185">Reference proteome</keyword>